<feature type="compositionally biased region" description="Basic residues" evidence="1">
    <location>
        <begin position="124"/>
        <end position="141"/>
    </location>
</feature>
<feature type="region of interest" description="Disordered" evidence="1">
    <location>
        <begin position="66"/>
        <end position="245"/>
    </location>
</feature>
<feature type="compositionally biased region" description="Polar residues" evidence="1">
    <location>
        <begin position="23"/>
        <end position="32"/>
    </location>
</feature>
<feature type="compositionally biased region" description="Gly residues" evidence="1">
    <location>
        <begin position="229"/>
        <end position="245"/>
    </location>
</feature>
<feature type="compositionally biased region" description="Low complexity" evidence="1">
    <location>
        <begin position="66"/>
        <end position="80"/>
    </location>
</feature>
<accession>A0A9P4WAF9</accession>
<feature type="region of interest" description="Disordered" evidence="1">
    <location>
        <begin position="1"/>
        <end position="51"/>
    </location>
</feature>
<feature type="compositionally biased region" description="Acidic residues" evidence="1">
    <location>
        <begin position="183"/>
        <end position="193"/>
    </location>
</feature>
<name>A0A9P4WAF9_CURKU</name>
<protein>
    <submittedName>
        <fullName evidence="2">Uncharacterized protein</fullName>
    </submittedName>
</protein>
<keyword evidence="3" id="KW-1185">Reference proteome</keyword>
<reference evidence="2" key="1">
    <citation type="submission" date="2019-04" db="EMBL/GenBank/DDBJ databases">
        <title>Sequencing of skin fungus with MAO and IRED activity.</title>
        <authorList>
            <person name="Marsaioli A.J."/>
            <person name="Bonatto J.M.C."/>
            <person name="Reis Junior O."/>
        </authorList>
    </citation>
    <scope>NUCLEOTIDE SEQUENCE</scope>
    <source>
        <strain evidence="2">30M1</strain>
    </source>
</reference>
<dbReference type="EMBL" id="SWKU01000016">
    <property type="protein sequence ID" value="KAF2999682.1"/>
    <property type="molecule type" value="Genomic_DNA"/>
</dbReference>
<dbReference type="Proteomes" id="UP000801428">
    <property type="component" value="Unassembled WGS sequence"/>
</dbReference>
<evidence type="ECO:0000256" key="1">
    <source>
        <dbReference type="SAM" id="MobiDB-lite"/>
    </source>
</evidence>
<feature type="compositionally biased region" description="Low complexity" evidence="1">
    <location>
        <begin position="147"/>
        <end position="160"/>
    </location>
</feature>
<evidence type="ECO:0000313" key="2">
    <source>
        <dbReference type="EMBL" id="KAF2999682.1"/>
    </source>
</evidence>
<feature type="compositionally biased region" description="Basic residues" evidence="1">
    <location>
        <begin position="81"/>
        <end position="90"/>
    </location>
</feature>
<feature type="compositionally biased region" description="Polar residues" evidence="1">
    <location>
        <begin position="93"/>
        <end position="105"/>
    </location>
</feature>
<organism evidence="2 3">
    <name type="scientific">Curvularia kusanoi</name>
    <name type="common">Cochliobolus kusanoi</name>
    <dbReference type="NCBI Taxonomy" id="90978"/>
    <lineage>
        <taxon>Eukaryota</taxon>
        <taxon>Fungi</taxon>
        <taxon>Dikarya</taxon>
        <taxon>Ascomycota</taxon>
        <taxon>Pezizomycotina</taxon>
        <taxon>Dothideomycetes</taxon>
        <taxon>Pleosporomycetidae</taxon>
        <taxon>Pleosporales</taxon>
        <taxon>Pleosporineae</taxon>
        <taxon>Pleosporaceae</taxon>
        <taxon>Curvularia</taxon>
    </lineage>
</organism>
<dbReference type="AlphaFoldDB" id="A0A9P4WAF9"/>
<comment type="caution">
    <text evidence="2">The sequence shown here is derived from an EMBL/GenBank/DDBJ whole genome shotgun (WGS) entry which is preliminary data.</text>
</comment>
<gene>
    <name evidence="2" type="ORF">E8E13_002129</name>
</gene>
<proteinExistence type="predicted"/>
<feature type="region of interest" description="Disordered" evidence="1">
    <location>
        <begin position="272"/>
        <end position="296"/>
    </location>
</feature>
<evidence type="ECO:0000313" key="3">
    <source>
        <dbReference type="Proteomes" id="UP000801428"/>
    </source>
</evidence>
<sequence>MLTSTINPYPESNEATENENERCNASQPSSSKRFQHSRRKTRSEDLDILSHAQGQLRSHLLPLGTAQHQHQQQYAYQPQHQHQHQHQHRFSQHDSSQYQQSTSPPLRSDLHAQPPFSPQQQPHQQHHHPRRSHDHFPRPHSAHSNTPAAAHSNPHNAAAAVTAVPGGNRTHSPPLEAVAGSREDDDLVDEDTVIESIETDPIYPSSASPQSRSRHGSHQMRGSCDEAYGGRGGEGDGVARGVGGKGKGYGYGYGGGVAQVQRESWVRRAGLKRASGDLGAGSEDEKGAGKKGRLKG</sequence>